<name>A0ABR7QZ21_9GAMM</name>
<dbReference type="RefSeq" id="WP_187755889.1">
    <property type="nucleotide sequence ID" value="NZ_JABURY010000018.1"/>
</dbReference>
<keyword evidence="11" id="KW-1185">Reference proteome</keyword>
<feature type="chain" id="PRO_5047170658" evidence="8">
    <location>
        <begin position="24"/>
        <end position="845"/>
    </location>
</feature>
<dbReference type="Gene3D" id="2.40.170.20">
    <property type="entry name" value="TonB-dependent receptor, beta-barrel domain"/>
    <property type="match status" value="1"/>
</dbReference>
<comment type="similarity">
    <text evidence="7">Belongs to the TonB-dependent receptor family.</text>
</comment>
<dbReference type="PROSITE" id="PS52016">
    <property type="entry name" value="TONB_DEPENDENT_REC_3"/>
    <property type="match status" value="1"/>
</dbReference>
<evidence type="ECO:0000259" key="9">
    <source>
        <dbReference type="Pfam" id="PF07715"/>
    </source>
</evidence>
<keyword evidence="3 7" id="KW-1134">Transmembrane beta strand</keyword>
<dbReference type="InterPro" id="IPR012910">
    <property type="entry name" value="Plug_dom"/>
</dbReference>
<keyword evidence="6 7" id="KW-0998">Cell outer membrane</keyword>
<keyword evidence="5 7" id="KW-0472">Membrane</keyword>
<evidence type="ECO:0000256" key="5">
    <source>
        <dbReference type="ARBA" id="ARBA00023136"/>
    </source>
</evidence>
<keyword evidence="8" id="KW-0732">Signal</keyword>
<keyword evidence="4 7" id="KW-0812">Transmembrane</keyword>
<keyword evidence="10" id="KW-0675">Receptor</keyword>
<dbReference type="InterPro" id="IPR036942">
    <property type="entry name" value="Beta-barrel_TonB_sf"/>
</dbReference>
<evidence type="ECO:0000256" key="7">
    <source>
        <dbReference type="PROSITE-ProRule" id="PRU01360"/>
    </source>
</evidence>
<protein>
    <submittedName>
        <fullName evidence="10">TonB-dependent receptor</fullName>
    </submittedName>
</protein>
<dbReference type="Pfam" id="PF07715">
    <property type="entry name" value="Plug"/>
    <property type="match status" value="1"/>
</dbReference>
<evidence type="ECO:0000313" key="11">
    <source>
        <dbReference type="Proteomes" id="UP000651208"/>
    </source>
</evidence>
<reference evidence="10 11" key="1">
    <citation type="submission" date="2020-06" db="EMBL/GenBank/DDBJ databases">
        <title>Frischella cerana isolated from Apis cerana gut homogenate.</title>
        <authorList>
            <person name="Wolter L.A."/>
            <person name="Suenami S."/>
            <person name="Miyazaki R."/>
        </authorList>
    </citation>
    <scope>NUCLEOTIDE SEQUENCE [LARGE SCALE GENOMIC DNA]</scope>
    <source>
        <strain evidence="10 11">Ac13</strain>
    </source>
</reference>
<evidence type="ECO:0000256" key="1">
    <source>
        <dbReference type="ARBA" id="ARBA00004571"/>
    </source>
</evidence>
<feature type="domain" description="TonB-dependent receptor plug" evidence="9">
    <location>
        <begin position="62"/>
        <end position="180"/>
    </location>
</feature>
<organism evidence="10 11">
    <name type="scientific">Frischella japonica</name>
    <dbReference type="NCBI Taxonomy" id="2741544"/>
    <lineage>
        <taxon>Bacteria</taxon>
        <taxon>Pseudomonadati</taxon>
        <taxon>Pseudomonadota</taxon>
        <taxon>Gammaproteobacteria</taxon>
        <taxon>Orbales</taxon>
        <taxon>Orbaceae</taxon>
        <taxon>Frischella</taxon>
    </lineage>
</organism>
<evidence type="ECO:0000256" key="4">
    <source>
        <dbReference type="ARBA" id="ARBA00022692"/>
    </source>
</evidence>
<comment type="caution">
    <text evidence="10">The sequence shown here is derived from an EMBL/GenBank/DDBJ whole genome shotgun (WGS) entry which is preliminary data.</text>
</comment>
<gene>
    <name evidence="10" type="ORF">FcAc13_09015</name>
</gene>
<dbReference type="InterPro" id="IPR039426">
    <property type="entry name" value="TonB-dep_rcpt-like"/>
</dbReference>
<evidence type="ECO:0000256" key="2">
    <source>
        <dbReference type="ARBA" id="ARBA00022448"/>
    </source>
</evidence>
<evidence type="ECO:0000256" key="6">
    <source>
        <dbReference type="ARBA" id="ARBA00023237"/>
    </source>
</evidence>
<evidence type="ECO:0000256" key="3">
    <source>
        <dbReference type="ARBA" id="ARBA00022452"/>
    </source>
</evidence>
<dbReference type="Gene3D" id="2.170.130.10">
    <property type="entry name" value="TonB-dependent receptor, plug domain"/>
    <property type="match status" value="1"/>
</dbReference>
<proteinExistence type="inferred from homology"/>
<accession>A0ABR7QZ21</accession>
<feature type="signal peptide" evidence="8">
    <location>
        <begin position="1"/>
        <end position="23"/>
    </location>
</feature>
<evidence type="ECO:0000313" key="10">
    <source>
        <dbReference type="EMBL" id="MBC9131447.1"/>
    </source>
</evidence>
<dbReference type="SUPFAM" id="SSF56935">
    <property type="entry name" value="Porins"/>
    <property type="match status" value="1"/>
</dbReference>
<dbReference type="InterPro" id="IPR037066">
    <property type="entry name" value="Plug_dom_sf"/>
</dbReference>
<dbReference type="Proteomes" id="UP000651208">
    <property type="component" value="Unassembled WGS sequence"/>
</dbReference>
<comment type="subcellular location">
    <subcellularLocation>
        <location evidence="1 7">Cell outer membrane</location>
        <topology evidence="1 7">Multi-pass membrane protein</topology>
    </subcellularLocation>
</comment>
<sequence>MNKFPSLSLFVISLGLASAPVMAEQEEMQADVAEQSKKEKEEDIKDVMVVNASINEVVKPEMITSEDIKNNTIGNGNITDLIRTLPAVQMSNGGMSGNQQGEIKPTKMTIRGANSYQNNFMLDGISFNNDFDPSSDGNGVTATTIESSEQGYYIDSRLIDNIKVYDNNIPVEYGNFTGGVVDITSKRWRYHNGGSVFYSTTRSGWNQVHYDHQIKFSTANNDNSRPSRFQPHYKKNSFGGWFESGITDTLGIVFSASHRESDISAVKFQGLSPELDENNNIVITNKPYQGFKNQTRDADNFSGKLSWYMTENTNADLSINYSKHKDYSFSPKEDHSGNQTDHTGIGGMFELTSNFDMAELSINAGYQQLQDKRTSDQNYFIGFNDYSQYPSASYNSGGIGDLKTTQKSTNLKTKLQFRPIQLSGTIHEPKLGLEYSKTKGIYQRDKDYYRYNFYYLNMGPWMNDYWSTSVFEAGRHSASYTNYAAYVDDTIKYHRLTLRPGIRMDYDDFVKEANFAPRITASYDVLGDGKTNIIAGYNRYYGRNMLIYALYGAQNAGLKNCTGYMDIDDCAPGTEIDENWQHQSDFEGLNSLSTPYSDEFSLGLEQVVLNTLWKFQYVYRKGRNEVISRPKIDNSVVKIFDNSGESSHNSFSISMSNPEPWMLGTTENTLTSSIIWEKNESNKPKNGYASYDPSGRVSKDYVYYNGKVIKASKLPATDFNLPLRLNVELKTQIPDWGLSVYNLLEWHGRRYQAVRYDNKYYNDREHGQMARYEREDFASTLRWDMKVSWAPSFAYGGSVSLEIDNVLNKKNVTDRYAYYNSNREMIIANSYDVGRQFWLQLNYDF</sequence>
<keyword evidence="2 7" id="KW-0813">Transport</keyword>
<evidence type="ECO:0000256" key="8">
    <source>
        <dbReference type="SAM" id="SignalP"/>
    </source>
</evidence>
<dbReference type="EMBL" id="JABURY010000018">
    <property type="protein sequence ID" value="MBC9131447.1"/>
    <property type="molecule type" value="Genomic_DNA"/>
</dbReference>